<evidence type="ECO:0000259" key="2">
    <source>
        <dbReference type="Pfam" id="PF13976"/>
    </source>
</evidence>
<dbReference type="InterPro" id="IPR057670">
    <property type="entry name" value="SH3_retrovirus"/>
</dbReference>
<dbReference type="EMBL" id="BKCJ010111460">
    <property type="protein sequence ID" value="GEX49175.1"/>
    <property type="molecule type" value="Genomic_DNA"/>
</dbReference>
<dbReference type="InterPro" id="IPR025724">
    <property type="entry name" value="GAG-pre-integrase_dom"/>
</dbReference>
<sequence length="801" mass="90560">MESLNPQVVLIIAPTNVEQRLAKKNELKAKGTLLIELLDKHQLKFNIHKDAKSLMEATKKRFGGNKEIKKVQKTLLKQQYENFSGTSSESLDQIHDRLQMLISQLEILGETNPQEDINLKFLRSLPSEWKTHTLIWRNKVDLEEQSWYDLFNNLKIYEAEVKGSSLSSQNTQNIAFVSLNNTDSTNESVIAAPSIFAAGSKAKVSTFPNVDSLSDAVIYSFFASQSNSPQLDNKELKRINPDDLEEIDLKWQMAMLTMRARRFLKRTGRNLDHQGTIGTKKLLEELSQRRYLHQMLWCLSVMQLVDMIGETSSKNLSKLLESKVSDKTSLGFDSQVFNCQVSDYEELHSHESDNRVPKHPENDRYTTGEGYHAVPPPYTRTFLSPKPDLVFTDDLDASESVANVINVESITNKPSMGNPQQALKDKGVINSGCSRHMTGNISFLLNFEEINEGYVAFGGNPKGGMIFGKGKIKTGKLDFDDVYFVKELKFNLFSVSQMCDKKNIILFTDTKCAILSSDYKLPDEDHVLLRVLKENNMYNVDLNNVVLSRGLTCLYAKATLDKSNLWHRRLGHINFKTMNKLVKGNLVRDPLGKFDGKADEGFLVRYFVNCKAFRVFNSRTRIVQETLHIIFIENKPNVAGIGPKWLFDIDTLTMSMNCQPVVTGNQPNDNACIKENLDASKVGKETVSAQQYNENDVHISNNGSEKTDKKKHDEKANRDDKEKSHVDSLTGVRDLRAKFEEFSFNSSNRVNAVSAPANAARPNLTNSTNSFNTISPNFGIARKSSFVKPSKYHDDADMPEL</sequence>
<dbReference type="Pfam" id="PF13976">
    <property type="entry name" value="gag_pre-integrs"/>
    <property type="match status" value="1"/>
</dbReference>
<evidence type="ECO:0000313" key="5">
    <source>
        <dbReference type="EMBL" id="GEX49175.1"/>
    </source>
</evidence>
<proteinExistence type="predicted"/>
<name>A0A699H5T3_TANCI</name>
<evidence type="ECO:0000256" key="1">
    <source>
        <dbReference type="SAM" id="MobiDB-lite"/>
    </source>
</evidence>
<dbReference type="InterPro" id="IPR054722">
    <property type="entry name" value="PolX-like_BBD"/>
</dbReference>
<feature type="domain" description="Retroviral polymerase SH3-like" evidence="4">
    <location>
        <begin position="591"/>
        <end position="635"/>
    </location>
</feature>
<gene>
    <name evidence="5" type="ORF">Tci_321150</name>
</gene>
<reference evidence="5" key="1">
    <citation type="journal article" date="2019" name="Sci. Rep.">
        <title>Draft genome of Tanacetum cinerariifolium, the natural source of mosquito coil.</title>
        <authorList>
            <person name="Yamashiro T."/>
            <person name="Shiraishi A."/>
            <person name="Satake H."/>
            <person name="Nakayama K."/>
        </authorList>
    </citation>
    <scope>NUCLEOTIDE SEQUENCE</scope>
</reference>
<feature type="region of interest" description="Disordered" evidence="1">
    <location>
        <begin position="688"/>
        <end position="728"/>
    </location>
</feature>
<comment type="caution">
    <text evidence="5">The sequence shown here is derived from an EMBL/GenBank/DDBJ whole genome shotgun (WGS) entry which is preliminary data.</text>
</comment>
<dbReference type="AlphaFoldDB" id="A0A699H5T3"/>
<dbReference type="Pfam" id="PF14223">
    <property type="entry name" value="Retrotran_gag_2"/>
    <property type="match status" value="1"/>
</dbReference>
<organism evidence="5">
    <name type="scientific">Tanacetum cinerariifolium</name>
    <name type="common">Dalmatian daisy</name>
    <name type="synonym">Chrysanthemum cinerariifolium</name>
    <dbReference type="NCBI Taxonomy" id="118510"/>
    <lineage>
        <taxon>Eukaryota</taxon>
        <taxon>Viridiplantae</taxon>
        <taxon>Streptophyta</taxon>
        <taxon>Embryophyta</taxon>
        <taxon>Tracheophyta</taxon>
        <taxon>Spermatophyta</taxon>
        <taxon>Magnoliopsida</taxon>
        <taxon>eudicotyledons</taxon>
        <taxon>Gunneridae</taxon>
        <taxon>Pentapetalae</taxon>
        <taxon>asterids</taxon>
        <taxon>campanulids</taxon>
        <taxon>Asterales</taxon>
        <taxon>Asteraceae</taxon>
        <taxon>Asteroideae</taxon>
        <taxon>Anthemideae</taxon>
        <taxon>Anthemidinae</taxon>
        <taxon>Tanacetum</taxon>
    </lineage>
</organism>
<feature type="domain" description="Retrovirus-related Pol polyprotein from transposon TNT 1-94-like beta-barrel" evidence="3">
    <location>
        <begin position="429"/>
        <end position="501"/>
    </location>
</feature>
<protein>
    <submittedName>
        <fullName evidence="5">Ribonuclease H-like domain-containing protein</fullName>
    </submittedName>
</protein>
<feature type="compositionally biased region" description="Polar residues" evidence="1">
    <location>
        <begin position="688"/>
        <end position="704"/>
    </location>
</feature>
<feature type="domain" description="GAG-pre-integrase" evidence="2">
    <location>
        <begin position="537"/>
        <end position="588"/>
    </location>
</feature>
<feature type="compositionally biased region" description="Basic and acidic residues" evidence="1">
    <location>
        <begin position="705"/>
        <end position="726"/>
    </location>
</feature>
<accession>A0A699H5T3</accession>
<dbReference type="Pfam" id="PF25597">
    <property type="entry name" value="SH3_retrovirus"/>
    <property type="match status" value="1"/>
</dbReference>
<evidence type="ECO:0000259" key="3">
    <source>
        <dbReference type="Pfam" id="PF22936"/>
    </source>
</evidence>
<evidence type="ECO:0000259" key="4">
    <source>
        <dbReference type="Pfam" id="PF25597"/>
    </source>
</evidence>
<dbReference type="Pfam" id="PF22936">
    <property type="entry name" value="Pol_BBD"/>
    <property type="match status" value="1"/>
</dbReference>